<feature type="domain" description="Methyltransferase type 12" evidence="1">
    <location>
        <begin position="43"/>
        <end position="138"/>
    </location>
</feature>
<organism evidence="2 3">
    <name type="scientific">Streptantibioticus ferralitis</name>
    <dbReference type="NCBI Taxonomy" id="236510"/>
    <lineage>
        <taxon>Bacteria</taxon>
        <taxon>Bacillati</taxon>
        <taxon>Actinomycetota</taxon>
        <taxon>Actinomycetes</taxon>
        <taxon>Kitasatosporales</taxon>
        <taxon>Streptomycetaceae</taxon>
        <taxon>Streptantibioticus</taxon>
    </lineage>
</organism>
<dbReference type="GO" id="GO:0008168">
    <property type="term" value="F:methyltransferase activity"/>
    <property type="evidence" value="ECO:0007669"/>
    <property type="project" value="UniProtKB-KW"/>
</dbReference>
<dbReference type="GO" id="GO:0032259">
    <property type="term" value="P:methylation"/>
    <property type="evidence" value="ECO:0007669"/>
    <property type="project" value="UniProtKB-KW"/>
</dbReference>
<protein>
    <submittedName>
        <fullName evidence="2">Class I SAM-dependent methyltransferase</fullName>
    </submittedName>
</protein>
<dbReference type="RefSeq" id="WP_275813553.1">
    <property type="nucleotide sequence ID" value="NZ_BAAANM010000001.1"/>
</dbReference>
<name>A0ABT5YYT3_9ACTN</name>
<gene>
    <name evidence="2" type="ORF">P2L57_13825</name>
</gene>
<proteinExistence type="predicted"/>
<dbReference type="InterPro" id="IPR029063">
    <property type="entry name" value="SAM-dependent_MTases_sf"/>
</dbReference>
<dbReference type="Pfam" id="PF08242">
    <property type="entry name" value="Methyltransf_12"/>
    <property type="match status" value="1"/>
</dbReference>
<keyword evidence="3" id="KW-1185">Reference proteome</keyword>
<dbReference type="EMBL" id="JARHTQ010000007">
    <property type="protein sequence ID" value="MDF2256762.1"/>
    <property type="molecule type" value="Genomic_DNA"/>
</dbReference>
<keyword evidence="2" id="KW-0808">Transferase</keyword>
<dbReference type="Gene3D" id="3.40.50.150">
    <property type="entry name" value="Vaccinia Virus protein VP39"/>
    <property type="match status" value="1"/>
</dbReference>
<accession>A0ABT5YYT3</accession>
<dbReference type="CDD" id="cd02440">
    <property type="entry name" value="AdoMet_MTases"/>
    <property type="match status" value="1"/>
</dbReference>
<comment type="caution">
    <text evidence="2">The sequence shown here is derived from an EMBL/GenBank/DDBJ whole genome shotgun (WGS) entry which is preliminary data.</text>
</comment>
<evidence type="ECO:0000313" key="2">
    <source>
        <dbReference type="EMBL" id="MDF2256762.1"/>
    </source>
</evidence>
<keyword evidence="2" id="KW-0489">Methyltransferase</keyword>
<dbReference type="InterPro" id="IPR013217">
    <property type="entry name" value="Methyltransf_12"/>
</dbReference>
<dbReference type="PANTHER" id="PTHR43861">
    <property type="entry name" value="TRANS-ACONITATE 2-METHYLTRANSFERASE-RELATED"/>
    <property type="match status" value="1"/>
</dbReference>
<evidence type="ECO:0000259" key="1">
    <source>
        <dbReference type="Pfam" id="PF08242"/>
    </source>
</evidence>
<evidence type="ECO:0000313" key="3">
    <source>
        <dbReference type="Proteomes" id="UP001220022"/>
    </source>
</evidence>
<sequence>MAQRAATHWEPLWQEGRRYRPLDPWEEETLAHQAGLGRGRPALDVGCGEGALAWHLHRSLGYQVTALDCSPTALANAAAVHTGGGVDFRLMDFETDDLDQLPYSGYALIACRLVYRWVPDKSAFLSRIRQLLAPGGVFWVATSLHHPQGGEAKPWELPEGDTKLLTTGWSEVHTRTVGNYCCYALHL</sequence>
<dbReference type="SUPFAM" id="SSF53335">
    <property type="entry name" value="S-adenosyl-L-methionine-dependent methyltransferases"/>
    <property type="match status" value="1"/>
</dbReference>
<reference evidence="2 3" key="1">
    <citation type="submission" date="2023-03" db="EMBL/GenBank/DDBJ databases">
        <title>Draft genome sequence of type strain Streptomyces ferralitis JCM 14344.</title>
        <authorList>
            <person name="Klaysubun C."/>
            <person name="Duangmal K."/>
        </authorList>
    </citation>
    <scope>NUCLEOTIDE SEQUENCE [LARGE SCALE GENOMIC DNA]</scope>
    <source>
        <strain evidence="2 3">JCM 14344</strain>
    </source>
</reference>
<dbReference type="Proteomes" id="UP001220022">
    <property type="component" value="Unassembled WGS sequence"/>
</dbReference>